<evidence type="ECO:0000313" key="1">
    <source>
        <dbReference type="EMBL" id="CAE6417438.1"/>
    </source>
</evidence>
<dbReference type="InterPro" id="IPR032675">
    <property type="entry name" value="LRR_dom_sf"/>
</dbReference>
<organism evidence="1 2">
    <name type="scientific">Rhizoctonia solani</name>
    <dbReference type="NCBI Taxonomy" id="456999"/>
    <lineage>
        <taxon>Eukaryota</taxon>
        <taxon>Fungi</taxon>
        <taxon>Dikarya</taxon>
        <taxon>Basidiomycota</taxon>
        <taxon>Agaricomycotina</taxon>
        <taxon>Agaricomycetes</taxon>
        <taxon>Cantharellales</taxon>
        <taxon>Ceratobasidiaceae</taxon>
        <taxon>Rhizoctonia</taxon>
    </lineage>
</organism>
<sequence>MAPDFYSVSTLQRQPLPDTMSTALSHCIILPEILDIVCRYLNRGELACLARSSRFFFHSAVRELWSSWPVEDKDVLNLLPDSLVVKSDEKTTRFEVHIPAVLPPNYFERLSLYAPFIKHMTVSLTWGHDEEYIRQQHLPGWPMVASYARNHVFLPSLRRVDLHERYVIATSSRACSDWLRVLVPPSLSHLDLFRNFADDSHGCIERYLDLVDDILSKTSDHLERLKIHTVEPSDSQLSVASPNDPASQPLVPGALVSRALKHIVGMPRLRKLEIPELSTIEVPDLPASDTCRLESLKIACGAVEPLFHIWRTPVPAHLTHLSLSTNWPSTTSAVSEIHDLTSLIAAGSPHITKISFYFADIPDTEHLLDILYPLHTLQLTELIVNGVQLTQPVQQVSLRSIAEYWPLLEVLELRHVGTSFNELVTVSSYLPRLTCLLMQLESTIPPELFDDDTVGQLDIRPSQELELVSDFRCVHTFNPTEANVFAKFLTKVWHSMNIKCYCRGYNHGPEYEDFKVVLAQHINGTPPIVTA</sequence>
<dbReference type="Gene3D" id="3.80.10.10">
    <property type="entry name" value="Ribonuclease Inhibitor"/>
    <property type="match status" value="1"/>
</dbReference>
<proteinExistence type="predicted"/>
<accession>A0A8H2X410</accession>
<evidence type="ECO:0008006" key="3">
    <source>
        <dbReference type="Google" id="ProtNLM"/>
    </source>
</evidence>
<protein>
    <recommendedName>
        <fullName evidence="3">F-box domain-containing protein</fullName>
    </recommendedName>
</protein>
<comment type="caution">
    <text evidence="1">The sequence shown here is derived from an EMBL/GenBank/DDBJ whole genome shotgun (WGS) entry which is preliminary data.</text>
</comment>
<dbReference type="Proteomes" id="UP000663888">
    <property type="component" value="Unassembled WGS sequence"/>
</dbReference>
<gene>
    <name evidence="1" type="ORF">RDB_LOCUS18851</name>
</gene>
<dbReference type="SUPFAM" id="SSF52047">
    <property type="entry name" value="RNI-like"/>
    <property type="match status" value="1"/>
</dbReference>
<name>A0A8H2X410_9AGAM</name>
<dbReference type="AlphaFoldDB" id="A0A8H2X410"/>
<evidence type="ECO:0000313" key="2">
    <source>
        <dbReference type="Proteomes" id="UP000663888"/>
    </source>
</evidence>
<reference evidence="1" key="1">
    <citation type="submission" date="2021-01" db="EMBL/GenBank/DDBJ databases">
        <authorList>
            <person name="Kaushik A."/>
        </authorList>
    </citation>
    <scope>NUCLEOTIDE SEQUENCE</scope>
    <source>
        <strain evidence="1">AG4-R118</strain>
    </source>
</reference>
<dbReference type="EMBL" id="CAJMWX010000435">
    <property type="protein sequence ID" value="CAE6417438.1"/>
    <property type="molecule type" value="Genomic_DNA"/>
</dbReference>